<protein>
    <recommendedName>
        <fullName evidence="2">Retrotransposon gag domain-containing protein</fullName>
    </recommendedName>
</protein>
<gene>
    <name evidence="3" type="ORF">Sangu_2817900</name>
</gene>
<evidence type="ECO:0000313" key="3">
    <source>
        <dbReference type="EMBL" id="KAL0284602.1"/>
    </source>
</evidence>
<organism evidence="3">
    <name type="scientific">Sesamum angustifolium</name>
    <dbReference type="NCBI Taxonomy" id="2727405"/>
    <lineage>
        <taxon>Eukaryota</taxon>
        <taxon>Viridiplantae</taxon>
        <taxon>Streptophyta</taxon>
        <taxon>Embryophyta</taxon>
        <taxon>Tracheophyta</taxon>
        <taxon>Spermatophyta</taxon>
        <taxon>Magnoliopsida</taxon>
        <taxon>eudicotyledons</taxon>
        <taxon>Gunneridae</taxon>
        <taxon>Pentapetalae</taxon>
        <taxon>asterids</taxon>
        <taxon>lamiids</taxon>
        <taxon>Lamiales</taxon>
        <taxon>Pedaliaceae</taxon>
        <taxon>Sesamum</taxon>
    </lineage>
</organism>
<comment type="caution">
    <text evidence="3">The sequence shown here is derived from an EMBL/GenBank/DDBJ whole genome shotgun (WGS) entry which is preliminary data.</text>
</comment>
<dbReference type="Pfam" id="PF03732">
    <property type="entry name" value="Retrotrans_gag"/>
    <property type="match status" value="1"/>
</dbReference>
<evidence type="ECO:0000259" key="2">
    <source>
        <dbReference type="Pfam" id="PF03732"/>
    </source>
</evidence>
<dbReference type="EMBL" id="JACGWK010001640">
    <property type="protein sequence ID" value="KAL0284602.1"/>
    <property type="molecule type" value="Genomic_DNA"/>
</dbReference>
<accession>A0AAW2IS26</accession>
<proteinExistence type="predicted"/>
<feature type="region of interest" description="Disordered" evidence="1">
    <location>
        <begin position="172"/>
        <end position="192"/>
    </location>
</feature>
<dbReference type="AlphaFoldDB" id="A0AAW2IS26"/>
<reference evidence="3" key="1">
    <citation type="submission" date="2020-06" db="EMBL/GenBank/DDBJ databases">
        <authorList>
            <person name="Li T."/>
            <person name="Hu X."/>
            <person name="Zhang T."/>
            <person name="Song X."/>
            <person name="Zhang H."/>
            <person name="Dai N."/>
            <person name="Sheng W."/>
            <person name="Hou X."/>
            <person name="Wei L."/>
        </authorList>
    </citation>
    <scope>NUCLEOTIDE SEQUENCE</scope>
    <source>
        <strain evidence="3">G01</strain>
        <tissue evidence="3">Leaf</tissue>
    </source>
</reference>
<evidence type="ECO:0000256" key="1">
    <source>
        <dbReference type="SAM" id="MobiDB-lite"/>
    </source>
</evidence>
<feature type="domain" description="Retrotransposon gag" evidence="2">
    <location>
        <begin position="18"/>
        <end position="113"/>
    </location>
</feature>
<reference evidence="3" key="2">
    <citation type="journal article" date="2024" name="Plant">
        <title>Genomic evolution and insights into agronomic trait innovations of Sesamum species.</title>
        <authorList>
            <person name="Miao H."/>
            <person name="Wang L."/>
            <person name="Qu L."/>
            <person name="Liu H."/>
            <person name="Sun Y."/>
            <person name="Le M."/>
            <person name="Wang Q."/>
            <person name="Wei S."/>
            <person name="Zheng Y."/>
            <person name="Lin W."/>
            <person name="Duan Y."/>
            <person name="Cao H."/>
            <person name="Xiong S."/>
            <person name="Wang X."/>
            <person name="Wei L."/>
            <person name="Li C."/>
            <person name="Ma Q."/>
            <person name="Ju M."/>
            <person name="Zhao R."/>
            <person name="Li G."/>
            <person name="Mu C."/>
            <person name="Tian Q."/>
            <person name="Mei H."/>
            <person name="Zhang T."/>
            <person name="Gao T."/>
            <person name="Zhang H."/>
        </authorList>
    </citation>
    <scope>NUCLEOTIDE SEQUENCE</scope>
    <source>
        <strain evidence="3">G01</strain>
    </source>
</reference>
<name>A0AAW2IS26_9LAMI</name>
<dbReference type="InterPro" id="IPR005162">
    <property type="entry name" value="Retrotrans_gag_dom"/>
</dbReference>
<sequence length="192" mass="22641">METYFQAARIPEAEKVSITSMYLTGDAKLWWRTRLSDDASANRDRIETWDVLKKELKDQFLPCNTSWLARESLRKLKHAGTVRDYVKEFSSLMLDVRDMSEEDKLFNFLSGLQTWAQTELRRQGVKDLPSAISAADRLVDFRVTNHSDQKRKRRILERRRGSPVRRGRMENLRRRSTKRNRVGKQGDRPVQL</sequence>